<accession>D1PYD8</accession>
<dbReference type="InterPro" id="IPR003770">
    <property type="entry name" value="MLTG-like"/>
</dbReference>
<keyword evidence="5 7" id="KW-0456">Lyase</keyword>
<proteinExistence type="inferred from homology"/>
<dbReference type="Pfam" id="PF02618">
    <property type="entry name" value="YceG"/>
    <property type="match status" value="1"/>
</dbReference>
<dbReference type="eggNOG" id="COG1559">
    <property type="taxonomic scope" value="Bacteria"/>
</dbReference>
<protein>
    <recommendedName>
        <fullName evidence="7">Endolytic murein transglycosylase</fullName>
        <ecNumber evidence="7">4.2.2.29</ecNumber>
    </recommendedName>
    <alternativeName>
        <fullName evidence="7">Peptidoglycan lytic transglycosylase</fullName>
    </alternativeName>
    <alternativeName>
        <fullName evidence="7">Peptidoglycan polymerization terminase</fullName>
    </alternativeName>
</protein>
<dbReference type="HOGENOM" id="CLU_025574_2_0_10"/>
<keyword evidence="1 7" id="KW-1003">Cell membrane</keyword>
<keyword evidence="9" id="KW-1185">Reference proteome</keyword>
<evidence type="ECO:0000313" key="9">
    <source>
        <dbReference type="Proteomes" id="UP000003160"/>
    </source>
</evidence>
<evidence type="ECO:0000256" key="2">
    <source>
        <dbReference type="ARBA" id="ARBA00022692"/>
    </source>
</evidence>
<dbReference type="GO" id="GO:0005886">
    <property type="term" value="C:plasma membrane"/>
    <property type="evidence" value="ECO:0007669"/>
    <property type="project" value="UniProtKB-UniRule"/>
</dbReference>
<comment type="caution">
    <text evidence="8">The sequence shown here is derived from an EMBL/GenBank/DDBJ whole genome shotgun (WGS) entry which is preliminary data.</text>
</comment>
<dbReference type="NCBIfam" id="TIGR00247">
    <property type="entry name" value="endolytic transglycosylase MltG"/>
    <property type="match status" value="1"/>
</dbReference>
<comment type="function">
    <text evidence="7">Functions as a peptidoglycan terminase that cleaves nascent peptidoglycan strands endolytically to terminate their elongation.</text>
</comment>
<feature type="site" description="Important for catalytic activity" evidence="7">
    <location>
        <position position="217"/>
    </location>
</feature>
<dbReference type="Proteomes" id="UP000003160">
    <property type="component" value="Unassembled WGS sequence"/>
</dbReference>
<evidence type="ECO:0000256" key="5">
    <source>
        <dbReference type="ARBA" id="ARBA00023239"/>
    </source>
</evidence>
<dbReference type="EMBL" id="ACKS01000077">
    <property type="protein sequence ID" value="EFA43603.1"/>
    <property type="molecule type" value="Genomic_DNA"/>
</dbReference>
<organism evidence="8 9">
    <name type="scientific">Hallella bergensis DSM 17361</name>
    <dbReference type="NCBI Taxonomy" id="585502"/>
    <lineage>
        <taxon>Bacteria</taxon>
        <taxon>Pseudomonadati</taxon>
        <taxon>Bacteroidota</taxon>
        <taxon>Bacteroidia</taxon>
        <taxon>Bacteroidales</taxon>
        <taxon>Prevotellaceae</taxon>
        <taxon>Hallella</taxon>
    </lineage>
</organism>
<dbReference type="OrthoDB" id="9814591at2"/>
<keyword evidence="3 7" id="KW-1133">Transmembrane helix</keyword>
<evidence type="ECO:0000256" key="6">
    <source>
        <dbReference type="ARBA" id="ARBA00023316"/>
    </source>
</evidence>
<dbReference type="Gene3D" id="3.30.160.60">
    <property type="entry name" value="Classic Zinc Finger"/>
    <property type="match status" value="1"/>
</dbReference>
<keyword evidence="6 7" id="KW-0961">Cell wall biogenesis/degradation</keyword>
<dbReference type="CDD" id="cd08010">
    <property type="entry name" value="MltG_like"/>
    <property type="match status" value="1"/>
</dbReference>
<keyword evidence="2 7" id="KW-0812">Transmembrane</keyword>
<dbReference type="RefSeq" id="WP_007174076.1">
    <property type="nucleotide sequence ID" value="NZ_GG704781.1"/>
</dbReference>
<keyword evidence="4 7" id="KW-0472">Membrane</keyword>
<comment type="similarity">
    <text evidence="7">Belongs to the transglycosylase MltG family.</text>
</comment>
<dbReference type="GO" id="GO:0009252">
    <property type="term" value="P:peptidoglycan biosynthetic process"/>
    <property type="evidence" value="ECO:0007669"/>
    <property type="project" value="UniProtKB-UniRule"/>
</dbReference>
<evidence type="ECO:0000313" key="8">
    <source>
        <dbReference type="EMBL" id="EFA43603.1"/>
    </source>
</evidence>
<sequence>MKKNVNARYLVPALICLLLLAALGYYCLFASFSGGKETTYIYIDRDDNYDSLMAKLKPIAVKHCYHAFSTLSRHSSLVDKVHAGRYEIGSSTGTFTLFRRIKNGMQTSMNLTIPSVRTMEDLAGRLGDKLMLDSLEMVKAFKDEAMCKKYGYDTLTIPSLFIPNTYDVYWTVSLDRFMDYMQKENKKFWNEDRTAKAEMLKLSPVEVTTLASIVDEETANNEEKPMVAGMYYNRLMLRNAEYPKGMPLQADPTIKFAWKQFGLKRIYNKLLYINSPYNTYRYPGLPPGPIRIPSVAGIDAVLNMVHHDYIYMCAKEDFSGTHNFARTYQEHLGNAHRYAVALNQRGIK</sequence>
<evidence type="ECO:0000256" key="1">
    <source>
        <dbReference type="ARBA" id="ARBA00022475"/>
    </source>
</evidence>
<evidence type="ECO:0000256" key="3">
    <source>
        <dbReference type="ARBA" id="ARBA00022989"/>
    </source>
</evidence>
<dbReference type="PANTHER" id="PTHR30518">
    <property type="entry name" value="ENDOLYTIC MUREIN TRANSGLYCOSYLASE"/>
    <property type="match status" value="1"/>
</dbReference>
<name>D1PYD8_9BACT</name>
<dbReference type="GO" id="GO:0071555">
    <property type="term" value="P:cell wall organization"/>
    <property type="evidence" value="ECO:0007669"/>
    <property type="project" value="UniProtKB-KW"/>
</dbReference>
<reference evidence="8 9" key="1">
    <citation type="submission" date="2009-10" db="EMBL/GenBank/DDBJ databases">
        <authorList>
            <person name="Qin X."/>
            <person name="Bachman B."/>
            <person name="Battles P."/>
            <person name="Bell A."/>
            <person name="Bess C."/>
            <person name="Bickham C."/>
            <person name="Chaboub L."/>
            <person name="Chen D."/>
            <person name="Coyle M."/>
            <person name="Deiros D.R."/>
            <person name="Dinh H."/>
            <person name="Forbes L."/>
            <person name="Fowler G."/>
            <person name="Francisco L."/>
            <person name="Fu Q."/>
            <person name="Gubbala S."/>
            <person name="Hale W."/>
            <person name="Han Y."/>
            <person name="Hemphill L."/>
            <person name="Highlander S.K."/>
            <person name="Hirani K."/>
            <person name="Hogues M."/>
            <person name="Jackson L."/>
            <person name="Jakkamsetti A."/>
            <person name="Javaid M."/>
            <person name="Jiang H."/>
            <person name="Korchina V."/>
            <person name="Kovar C."/>
            <person name="Lara F."/>
            <person name="Lee S."/>
            <person name="Mata R."/>
            <person name="Mathew T."/>
            <person name="Moen C."/>
            <person name="Morales K."/>
            <person name="Munidasa M."/>
            <person name="Nazareth L."/>
            <person name="Ngo R."/>
            <person name="Nguyen L."/>
            <person name="Okwuonu G."/>
            <person name="Ongeri F."/>
            <person name="Patil S."/>
            <person name="Petrosino J."/>
            <person name="Pham C."/>
            <person name="Pham P."/>
            <person name="Pu L.-L."/>
            <person name="Puazo M."/>
            <person name="Raj R."/>
            <person name="Reid J."/>
            <person name="Rouhana J."/>
            <person name="Saada N."/>
            <person name="Shang Y."/>
            <person name="Simmons D."/>
            <person name="Thornton R."/>
            <person name="Warren J."/>
            <person name="Weissenberger G."/>
            <person name="Zhang J."/>
            <person name="Zhang L."/>
            <person name="Zhou C."/>
            <person name="Zhu D."/>
            <person name="Muzny D."/>
            <person name="Worley K."/>
            <person name="Gibbs R."/>
        </authorList>
    </citation>
    <scope>NUCLEOTIDE SEQUENCE [LARGE SCALE GENOMIC DNA]</scope>
    <source>
        <strain evidence="8 9">DSM 17361</strain>
    </source>
</reference>
<dbReference type="EC" id="4.2.2.29" evidence="7"/>
<dbReference type="AlphaFoldDB" id="D1PYD8"/>
<evidence type="ECO:0000256" key="7">
    <source>
        <dbReference type="HAMAP-Rule" id="MF_02065"/>
    </source>
</evidence>
<dbReference type="GO" id="GO:0008932">
    <property type="term" value="F:lytic endotransglycosylase activity"/>
    <property type="evidence" value="ECO:0007669"/>
    <property type="project" value="UniProtKB-UniRule"/>
</dbReference>
<comment type="catalytic activity">
    <reaction evidence="7">
        <text>a peptidoglycan chain = a peptidoglycan chain with N-acetyl-1,6-anhydromuramyl-[peptide] at the reducing end + a peptidoglycan chain with N-acetylglucosamine at the non-reducing end.</text>
        <dbReference type="EC" id="4.2.2.29"/>
    </reaction>
</comment>
<evidence type="ECO:0000256" key="4">
    <source>
        <dbReference type="ARBA" id="ARBA00023136"/>
    </source>
</evidence>
<dbReference type="PANTHER" id="PTHR30518:SF2">
    <property type="entry name" value="ENDOLYTIC MUREIN TRANSGLYCOSYLASE"/>
    <property type="match status" value="1"/>
</dbReference>
<gene>
    <name evidence="7" type="primary">mltG</name>
    <name evidence="8" type="ORF">HMPREF0645_1973</name>
</gene>
<dbReference type="HAMAP" id="MF_02065">
    <property type="entry name" value="MltG"/>
    <property type="match status" value="1"/>
</dbReference>